<evidence type="ECO:0000256" key="3">
    <source>
        <dbReference type="ARBA" id="ARBA00022723"/>
    </source>
</evidence>
<dbReference type="PANTHER" id="PTHR33938:SF8">
    <property type="entry name" value="CARBOXYLIC ESTER HYDROLASE"/>
    <property type="match status" value="1"/>
</dbReference>
<evidence type="ECO:0000256" key="6">
    <source>
        <dbReference type="ARBA" id="ARBA00022837"/>
    </source>
</evidence>
<dbReference type="PANTHER" id="PTHR33938">
    <property type="entry name" value="FERULOYL ESTERASE B-RELATED"/>
    <property type="match status" value="1"/>
</dbReference>
<dbReference type="OrthoDB" id="2789670at2759"/>
<keyword evidence="7" id="KW-1015">Disulfide bond</keyword>
<dbReference type="InterPro" id="IPR011118">
    <property type="entry name" value="Tannase/feruloyl_esterase"/>
</dbReference>
<evidence type="ECO:0000256" key="8">
    <source>
        <dbReference type="RuleBase" id="RU361238"/>
    </source>
</evidence>
<dbReference type="STRING" id="1036612.A0A1L9TAQ7"/>
<keyword evidence="4 8" id="KW-0732">Signal</keyword>
<dbReference type="GO" id="GO:0046872">
    <property type="term" value="F:metal ion binding"/>
    <property type="evidence" value="ECO:0007669"/>
    <property type="project" value="UniProtKB-KW"/>
</dbReference>
<name>A0A1L9TAQ7_9EURO</name>
<sequence>MMLVSVVLSILLGFAQASPRCNINVPGKIHDVEILSISTTQVQNYTSDDLSSIAPTYVSTIDFCNVTVTLTHPDQDDYVVMSIWLPPAKRWNGNYLATGGGGLIAGYFASRQGPGVALGYATASTDAGFAHDTVNQTEGSWALKSDGSANTALLTNFAYRSIHDMNVLGKAIIREYYGVGHRYSYYHGCSTGGRQGYLSAMYYPDDFDGILAISPAIHTPQVSPADFWPSVVMGNSVAPPQCVFNAYETAIVAACDHLDGAVDGLISTYGPDACNFDPTTLVGKSIDCSDTNTTVTITSAESDVVLECLQGPTDENGKQLWYGIPLGASFSGLANTVIVNRTGIAKPFEAAEAWIKYFIFLDANYPASNMTYSDFAEAFALSVKKFTPQFGTLHPDLEGFRKAGAKLLTWHGLADEYIPPAGTTRFHDALSEGMGEGVDVGQFYRVFLAPGAAHCSGGYGPVPTNPWEALTSWVENGEAPEYLFASTVDASGKTVSRNLCPYPSRLVYQGGDVSHATSFTCQAP</sequence>
<protein>
    <recommendedName>
        <fullName evidence="8">Carboxylic ester hydrolase</fullName>
        <ecNumber evidence="8">3.1.1.-</ecNumber>
    </recommendedName>
</protein>
<reference evidence="10" key="1">
    <citation type="journal article" date="2017" name="Genome Biol.">
        <title>Comparative genomics reveals high biological diversity and specific adaptations in the industrially and medically important fungal genus Aspergillus.</title>
        <authorList>
            <person name="de Vries R.P."/>
            <person name="Riley R."/>
            <person name="Wiebenga A."/>
            <person name="Aguilar-Osorio G."/>
            <person name="Amillis S."/>
            <person name="Uchima C.A."/>
            <person name="Anderluh G."/>
            <person name="Asadollahi M."/>
            <person name="Askin M."/>
            <person name="Barry K."/>
            <person name="Battaglia E."/>
            <person name="Bayram O."/>
            <person name="Benocci T."/>
            <person name="Braus-Stromeyer S.A."/>
            <person name="Caldana C."/>
            <person name="Canovas D."/>
            <person name="Cerqueira G.C."/>
            <person name="Chen F."/>
            <person name="Chen W."/>
            <person name="Choi C."/>
            <person name="Clum A."/>
            <person name="Dos Santos R.A."/>
            <person name="Damasio A.R."/>
            <person name="Diallinas G."/>
            <person name="Emri T."/>
            <person name="Fekete E."/>
            <person name="Flipphi M."/>
            <person name="Freyberg S."/>
            <person name="Gallo A."/>
            <person name="Gournas C."/>
            <person name="Habgood R."/>
            <person name="Hainaut M."/>
            <person name="Harispe M.L."/>
            <person name="Henrissat B."/>
            <person name="Hilden K.S."/>
            <person name="Hope R."/>
            <person name="Hossain A."/>
            <person name="Karabika E."/>
            <person name="Karaffa L."/>
            <person name="Karanyi Z."/>
            <person name="Krasevec N."/>
            <person name="Kuo A."/>
            <person name="Kusch H."/>
            <person name="LaButti K."/>
            <person name="Lagendijk E.L."/>
            <person name="Lapidus A."/>
            <person name="Levasseur A."/>
            <person name="Lindquist E."/>
            <person name="Lipzen A."/>
            <person name="Logrieco A.F."/>
            <person name="MacCabe A."/>
            <person name="Maekelae M.R."/>
            <person name="Malavazi I."/>
            <person name="Melin P."/>
            <person name="Meyer V."/>
            <person name="Mielnichuk N."/>
            <person name="Miskei M."/>
            <person name="Molnar A.P."/>
            <person name="Mule G."/>
            <person name="Ngan C.Y."/>
            <person name="Orejas M."/>
            <person name="Orosz E."/>
            <person name="Ouedraogo J.P."/>
            <person name="Overkamp K.M."/>
            <person name="Park H.-S."/>
            <person name="Perrone G."/>
            <person name="Piumi F."/>
            <person name="Punt P.J."/>
            <person name="Ram A.F."/>
            <person name="Ramon A."/>
            <person name="Rauscher S."/>
            <person name="Record E."/>
            <person name="Riano-Pachon D.M."/>
            <person name="Robert V."/>
            <person name="Roehrig J."/>
            <person name="Ruller R."/>
            <person name="Salamov A."/>
            <person name="Salih N.S."/>
            <person name="Samson R.A."/>
            <person name="Sandor E."/>
            <person name="Sanguinetti M."/>
            <person name="Schuetze T."/>
            <person name="Sepcic K."/>
            <person name="Shelest E."/>
            <person name="Sherlock G."/>
            <person name="Sophianopoulou V."/>
            <person name="Squina F.M."/>
            <person name="Sun H."/>
            <person name="Susca A."/>
            <person name="Todd R.B."/>
            <person name="Tsang A."/>
            <person name="Unkles S.E."/>
            <person name="van de Wiele N."/>
            <person name="van Rossen-Uffink D."/>
            <person name="Oliveira J.V."/>
            <person name="Vesth T.C."/>
            <person name="Visser J."/>
            <person name="Yu J.-H."/>
            <person name="Zhou M."/>
            <person name="Andersen M.R."/>
            <person name="Archer D.B."/>
            <person name="Baker S.E."/>
            <person name="Benoit I."/>
            <person name="Brakhage A.A."/>
            <person name="Braus G.H."/>
            <person name="Fischer R."/>
            <person name="Frisvad J.C."/>
            <person name="Goldman G.H."/>
            <person name="Houbraken J."/>
            <person name="Oakley B."/>
            <person name="Pocsi I."/>
            <person name="Scazzocchio C."/>
            <person name="Seiboth B."/>
            <person name="vanKuyk P.A."/>
            <person name="Wortman J."/>
            <person name="Dyer P.S."/>
            <person name="Grigoriev I.V."/>
        </authorList>
    </citation>
    <scope>NUCLEOTIDE SEQUENCE [LARGE SCALE GENOMIC DNA]</scope>
    <source>
        <strain evidence="10">CBS 593.65</strain>
    </source>
</reference>
<dbReference type="RefSeq" id="XP_040700310.1">
    <property type="nucleotide sequence ID" value="XM_040845118.1"/>
</dbReference>
<evidence type="ECO:0000256" key="7">
    <source>
        <dbReference type="ARBA" id="ARBA00023157"/>
    </source>
</evidence>
<evidence type="ECO:0000256" key="4">
    <source>
        <dbReference type="ARBA" id="ARBA00022729"/>
    </source>
</evidence>
<evidence type="ECO:0000256" key="2">
    <source>
        <dbReference type="ARBA" id="ARBA00022487"/>
    </source>
</evidence>
<feature type="signal peptide" evidence="8">
    <location>
        <begin position="1"/>
        <end position="17"/>
    </location>
</feature>
<dbReference type="EC" id="3.1.1.-" evidence="8"/>
<dbReference type="AlphaFoldDB" id="A0A1L9TAQ7"/>
<keyword evidence="6" id="KW-0106">Calcium</keyword>
<dbReference type="GeneID" id="63761191"/>
<comment type="similarity">
    <text evidence="1 8">Belongs to the tannase family.</text>
</comment>
<keyword evidence="2" id="KW-0719">Serine esterase</keyword>
<keyword evidence="3" id="KW-0479">Metal-binding</keyword>
<dbReference type="Pfam" id="PF07519">
    <property type="entry name" value="Tannase"/>
    <property type="match status" value="1"/>
</dbReference>
<feature type="chain" id="PRO_5011819094" description="Carboxylic ester hydrolase" evidence="8">
    <location>
        <begin position="18"/>
        <end position="524"/>
    </location>
</feature>
<evidence type="ECO:0000313" key="9">
    <source>
        <dbReference type="EMBL" id="OJJ56504.1"/>
    </source>
</evidence>
<dbReference type="GO" id="GO:0030600">
    <property type="term" value="F:feruloyl esterase activity"/>
    <property type="evidence" value="ECO:0007669"/>
    <property type="project" value="UniProtKB-ARBA"/>
</dbReference>
<dbReference type="VEuPathDB" id="FungiDB:ASPSYDRAFT_33589"/>
<organism evidence="9 10">
    <name type="scientific">Aspergillus sydowii CBS 593.65</name>
    <dbReference type="NCBI Taxonomy" id="1036612"/>
    <lineage>
        <taxon>Eukaryota</taxon>
        <taxon>Fungi</taxon>
        <taxon>Dikarya</taxon>
        <taxon>Ascomycota</taxon>
        <taxon>Pezizomycotina</taxon>
        <taxon>Eurotiomycetes</taxon>
        <taxon>Eurotiomycetidae</taxon>
        <taxon>Eurotiales</taxon>
        <taxon>Aspergillaceae</taxon>
        <taxon>Aspergillus</taxon>
        <taxon>Aspergillus subgen. Nidulantes</taxon>
    </lineage>
</organism>
<keyword evidence="5 8" id="KW-0378">Hydrolase</keyword>
<accession>A0A1L9TAQ7</accession>
<dbReference type="InterPro" id="IPR029058">
    <property type="entry name" value="AB_hydrolase_fold"/>
</dbReference>
<evidence type="ECO:0000313" key="10">
    <source>
        <dbReference type="Proteomes" id="UP000184356"/>
    </source>
</evidence>
<dbReference type="SUPFAM" id="SSF53474">
    <property type="entry name" value="alpha/beta-Hydrolases"/>
    <property type="match status" value="1"/>
</dbReference>
<evidence type="ECO:0000256" key="1">
    <source>
        <dbReference type="ARBA" id="ARBA00006249"/>
    </source>
</evidence>
<dbReference type="Gene3D" id="3.40.50.1820">
    <property type="entry name" value="alpha/beta hydrolase"/>
    <property type="match status" value="1"/>
</dbReference>
<evidence type="ECO:0000256" key="5">
    <source>
        <dbReference type="ARBA" id="ARBA00022801"/>
    </source>
</evidence>
<dbReference type="EMBL" id="KV878590">
    <property type="protein sequence ID" value="OJJ56504.1"/>
    <property type="molecule type" value="Genomic_DNA"/>
</dbReference>
<proteinExistence type="inferred from homology"/>
<dbReference type="Proteomes" id="UP000184356">
    <property type="component" value="Unassembled WGS sequence"/>
</dbReference>
<keyword evidence="10" id="KW-1185">Reference proteome</keyword>
<gene>
    <name evidence="9" type="ORF">ASPSYDRAFT_33589</name>
</gene>